<feature type="domain" description="Thioredoxin-like fold" evidence="6">
    <location>
        <begin position="4"/>
        <end position="133"/>
    </location>
</feature>
<dbReference type="SUPFAM" id="SSF52833">
    <property type="entry name" value="Thioredoxin-like"/>
    <property type="match status" value="1"/>
</dbReference>
<dbReference type="EMBL" id="CP045121">
    <property type="protein sequence ID" value="QIN77613.1"/>
    <property type="molecule type" value="Genomic_DNA"/>
</dbReference>
<dbReference type="RefSeq" id="WP_166395293.1">
    <property type="nucleotide sequence ID" value="NZ_CP045121.1"/>
</dbReference>
<dbReference type="InterPro" id="IPR036249">
    <property type="entry name" value="Thioredoxin-like_sf"/>
</dbReference>
<dbReference type="PANTHER" id="PTHR13887">
    <property type="entry name" value="GLUTATHIONE S-TRANSFERASE KAPPA"/>
    <property type="match status" value="1"/>
</dbReference>
<keyword evidence="3" id="KW-0560">Oxidoreductase</keyword>
<evidence type="ECO:0000256" key="5">
    <source>
        <dbReference type="ARBA" id="ARBA00023284"/>
    </source>
</evidence>
<protein>
    <submittedName>
        <fullName evidence="7">Thioredoxin domain-containing protein</fullName>
    </submittedName>
</protein>
<proteinExistence type="inferred from homology"/>
<keyword evidence="4" id="KW-1015">Disulfide bond</keyword>
<sequence>MKPELVERYVEDGTLRIEWRDFPYLGEESMNAARAARAAGEQGRFWEYHDLLYENQGDAGALSEEGLSGFARELGLDVERFESDLGSQPVSAAVQADFEAGQSAGVSGTPTFDVNGRRIVGFQPLETFEGLIEEEARKAGDAS</sequence>
<organism evidence="7 8">
    <name type="scientific">Rubrobacter marinus</name>
    <dbReference type="NCBI Taxonomy" id="2653852"/>
    <lineage>
        <taxon>Bacteria</taxon>
        <taxon>Bacillati</taxon>
        <taxon>Actinomycetota</taxon>
        <taxon>Rubrobacteria</taxon>
        <taxon>Rubrobacterales</taxon>
        <taxon>Rubrobacteraceae</taxon>
        <taxon>Rubrobacter</taxon>
    </lineage>
</organism>
<dbReference type="Pfam" id="PF13462">
    <property type="entry name" value="Thioredoxin_4"/>
    <property type="match status" value="1"/>
</dbReference>
<dbReference type="Gene3D" id="3.40.30.10">
    <property type="entry name" value="Glutaredoxin"/>
    <property type="match status" value="1"/>
</dbReference>
<keyword evidence="8" id="KW-1185">Reference proteome</keyword>
<keyword evidence="2" id="KW-0732">Signal</keyword>
<dbReference type="Proteomes" id="UP000502706">
    <property type="component" value="Chromosome"/>
</dbReference>
<gene>
    <name evidence="7" type="ORF">GBA65_02800</name>
</gene>
<reference evidence="7 8" key="1">
    <citation type="submission" date="2019-10" db="EMBL/GenBank/DDBJ databases">
        <title>Rubrobacter sp nov SCSIO 52915 isolated from a deep-sea sediment in the South China Sea.</title>
        <authorList>
            <person name="Chen R.W."/>
        </authorList>
    </citation>
    <scope>NUCLEOTIDE SEQUENCE [LARGE SCALE GENOMIC DNA]</scope>
    <source>
        <strain evidence="7 8">SCSIO 52915</strain>
    </source>
</reference>
<dbReference type="KEGG" id="rmar:GBA65_02800"/>
<comment type="similarity">
    <text evidence="1">Belongs to the thioredoxin family. DsbA subfamily.</text>
</comment>
<keyword evidence="5" id="KW-0676">Redox-active center</keyword>
<dbReference type="GO" id="GO:0016491">
    <property type="term" value="F:oxidoreductase activity"/>
    <property type="evidence" value="ECO:0007669"/>
    <property type="project" value="UniProtKB-KW"/>
</dbReference>
<dbReference type="InterPro" id="IPR012336">
    <property type="entry name" value="Thioredoxin-like_fold"/>
</dbReference>
<name>A0A6G8PTF7_9ACTN</name>
<evidence type="ECO:0000256" key="1">
    <source>
        <dbReference type="ARBA" id="ARBA00005791"/>
    </source>
</evidence>
<evidence type="ECO:0000256" key="2">
    <source>
        <dbReference type="ARBA" id="ARBA00022729"/>
    </source>
</evidence>
<evidence type="ECO:0000256" key="4">
    <source>
        <dbReference type="ARBA" id="ARBA00023157"/>
    </source>
</evidence>
<dbReference type="PANTHER" id="PTHR13887:SF14">
    <property type="entry name" value="DISULFIDE BOND FORMATION PROTEIN D"/>
    <property type="match status" value="1"/>
</dbReference>
<dbReference type="AlphaFoldDB" id="A0A6G8PTF7"/>
<accession>A0A6G8PTF7</accession>
<evidence type="ECO:0000313" key="8">
    <source>
        <dbReference type="Proteomes" id="UP000502706"/>
    </source>
</evidence>
<evidence type="ECO:0000259" key="6">
    <source>
        <dbReference type="Pfam" id="PF13462"/>
    </source>
</evidence>
<evidence type="ECO:0000313" key="7">
    <source>
        <dbReference type="EMBL" id="QIN77613.1"/>
    </source>
</evidence>
<evidence type="ECO:0000256" key="3">
    <source>
        <dbReference type="ARBA" id="ARBA00023002"/>
    </source>
</evidence>